<accession>A0A7W8D6T0</accession>
<evidence type="ECO:0000256" key="5">
    <source>
        <dbReference type="HAMAP-Rule" id="MF_00265"/>
    </source>
</evidence>
<proteinExistence type="inferred from homology"/>
<name>A0A7W8D6T0_9GAMM</name>
<dbReference type="Pfam" id="PF01850">
    <property type="entry name" value="PIN"/>
    <property type="match status" value="1"/>
</dbReference>
<evidence type="ECO:0000256" key="6">
    <source>
        <dbReference type="SAM" id="MobiDB-lite"/>
    </source>
</evidence>
<keyword evidence="5" id="KW-0460">Magnesium</keyword>
<dbReference type="EMBL" id="JACHHP010000004">
    <property type="protein sequence ID" value="MBB5208960.1"/>
    <property type="molecule type" value="Genomic_DNA"/>
</dbReference>
<feature type="domain" description="PIN" evidence="7">
    <location>
        <begin position="42"/>
        <end position="154"/>
    </location>
</feature>
<dbReference type="SUPFAM" id="SSF88723">
    <property type="entry name" value="PIN domain-like"/>
    <property type="match status" value="1"/>
</dbReference>
<dbReference type="RefSeq" id="WP_221282060.1">
    <property type="nucleotide sequence ID" value="NZ_JACHHP010000004.1"/>
</dbReference>
<keyword evidence="5" id="KW-0800">Toxin</keyword>
<comment type="function">
    <text evidence="5">Toxic component of a toxin-antitoxin (TA) system. An RNase.</text>
</comment>
<keyword evidence="9" id="KW-1185">Reference proteome</keyword>
<protein>
    <recommendedName>
        <fullName evidence="5">Ribonuclease VapC</fullName>
        <shortName evidence="5">RNase VapC</shortName>
        <ecNumber evidence="5">3.1.-.-</ecNumber>
    </recommendedName>
    <alternativeName>
        <fullName evidence="5">Toxin VapC</fullName>
    </alternativeName>
</protein>
<comment type="caution">
    <text evidence="5">Lacks conserved residue(s) required for the propagation of feature annotation.</text>
</comment>
<keyword evidence="2 5" id="KW-0540">Nuclease</keyword>
<evidence type="ECO:0000313" key="8">
    <source>
        <dbReference type="EMBL" id="MBB5208960.1"/>
    </source>
</evidence>
<evidence type="ECO:0000313" key="9">
    <source>
        <dbReference type="Proteomes" id="UP000521199"/>
    </source>
</evidence>
<dbReference type="InterPro" id="IPR022907">
    <property type="entry name" value="VapC_family"/>
</dbReference>
<evidence type="ECO:0000256" key="2">
    <source>
        <dbReference type="ARBA" id="ARBA00022722"/>
    </source>
</evidence>
<comment type="caution">
    <text evidence="8">The sequence shown here is derived from an EMBL/GenBank/DDBJ whole genome shotgun (WGS) entry which is preliminary data.</text>
</comment>
<evidence type="ECO:0000256" key="4">
    <source>
        <dbReference type="ARBA" id="ARBA00022801"/>
    </source>
</evidence>
<keyword evidence="4 5" id="KW-0378">Hydrolase</keyword>
<dbReference type="HAMAP" id="MF_00265">
    <property type="entry name" value="VapC_Nob1"/>
    <property type="match status" value="1"/>
</dbReference>
<dbReference type="AlphaFoldDB" id="A0A7W8D6T0"/>
<evidence type="ECO:0000259" key="7">
    <source>
        <dbReference type="Pfam" id="PF01850"/>
    </source>
</evidence>
<dbReference type="InterPro" id="IPR002716">
    <property type="entry name" value="PIN_dom"/>
</dbReference>
<comment type="similarity">
    <text evidence="5">Belongs to the PINc/VapC protein family.</text>
</comment>
<sequence>MSALRPTRSASAVRDQGPAWGRPPARQPFLLSVDLVLALLDPAHALHDAAHRWFEGDGAIAWATCPLVENSVIRICSHPSYPNSPGTSNIIAGMLDGLCNLPGHRFWPDSISLRDPQHFRVARAMAWNQTSDIYLLGLAVAHGGRLATFDRRLDVDAVLGGADAIAIID</sequence>
<keyword evidence="1 5" id="KW-1277">Toxin-antitoxin system</keyword>
<gene>
    <name evidence="5" type="primary">vapC</name>
    <name evidence="8" type="ORF">HNQ52_002510</name>
</gene>
<dbReference type="GO" id="GO:0016787">
    <property type="term" value="F:hydrolase activity"/>
    <property type="evidence" value="ECO:0007669"/>
    <property type="project" value="UniProtKB-KW"/>
</dbReference>
<keyword evidence="3 5" id="KW-0479">Metal-binding</keyword>
<evidence type="ECO:0000256" key="3">
    <source>
        <dbReference type="ARBA" id="ARBA00022723"/>
    </source>
</evidence>
<reference evidence="8 9" key="1">
    <citation type="submission" date="2020-08" db="EMBL/GenBank/DDBJ databases">
        <title>Genomic Encyclopedia of Type Strains, Phase IV (KMG-IV): sequencing the most valuable type-strain genomes for metagenomic binning, comparative biology and taxonomic classification.</title>
        <authorList>
            <person name="Goeker M."/>
        </authorList>
    </citation>
    <scope>NUCLEOTIDE SEQUENCE [LARGE SCALE GENOMIC DNA]</scope>
    <source>
        <strain evidence="8 9">DSM 24163</strain>
    </source>
</reference>
<feature type="region of interest" description="Disordered" evidence="6">
    <location>
        <begin position="1"/>
        <end position="20"/>
    </location>
</feature>
<organism evidence="8 9">
    <name type="scientific">Chiayiivirga flava</name>
    <dbReference type="NCBI Taxonomy" id="659595"/>
    <lineage>
        <taxon>Bacteria</taxon>
        <taxon>Pseudomonadati</taxon>
        <taxon>Pseudomonadota</taxon>
        <taxon>Gammaproteobacteria</taxon>
        <taxon>Lysobacterales</taxon>
        <taxon>Lysobacteraceae</taxon>
        <taxon>Chiayiivirga</taxon>
    </lineage>
</organism>
<evidence type="ECO:0000256" key="1">
    <source>
        <dbReference type="ARBA" id="ARBA00022649"/>
    </source>
</evidence>
<feature type="binding site" evidence="5">
    <location>
        <position position="132"/>
    </location>
    <ligand>
        <name>Mg(2+)</name>
        <dbReference type="ChEBI" id="CHEBI:18420"/>
    </ligand>
</feature>
<dbReference type="EC" id="3.1.-.-" evidence="5"/>
<dbReference type="InterPro" id="IPR029060">
    <property type="entry name" value="PIN-like_dom_sf"/>
</dbReference>
<dbReference type="GO" id="GO:0090729">
    <property type="term" value="F:toxin activity"/>
    <property type="evidence" value="ECO:0007669"/>
    <property type="project" value="UniProtKB-KW"/>
</dbReference>
<dbReference type="Proteomes" id="UP000521199">
    <property type="component" value="Unassembled WGS sequence"/>
</dbReference>
<dbReference type="GO" id="GO:0000287">
    <property type="term" value="F:magnesium ion binding"/>
    <property type="evidence" value="ECO:0007669"/>
    <property type="project" value="UniProtKB-UniRule"/>
</dbReference>
<dbReference type="GO" id="GO:0004540">
    <property type="term" value="F:RNA nuclease activity"/>
    <property type="evidence" value="ECO:0007669"/>
    <property type="project" value="InterPro"/>
</dbReference>
<comment type="cofactor">
    <cofactor evidence="5">
        <name>Mg(2+)</name>
        <dbReference type="ChEBI" id="CHEBI:18420"/>
    </cofactor>
</comment>